<comment type="caution">
    <text evidence="6">The sequence shown here is derived from an EMBL/GenBank/DDBJ whole genome shotgun (WGS) entry which is preliminary data.</text>
</comment>
<keyword evidence="1" id="KW-0597">Phosphoprotein</keyword>
<evidence type="ECO:0000259" key="5">
    <source>
        <dbReference type="PROSITE" id="PS50113"/>
    </source>
</evidence>
<feature type="non-terminal residue" evidence="6">
    <location>
        <position position="281"/>
    </location>
</feature>
<dbReference type="Pfam" id="PF00072">
    <property type="entry name" value="Response_reg"/>
    <property type="match status" value="1"/>
</dbReference>
<dbReference type="SMART" id="SM00086">
    <property type="entry name" value="PAC"/>
    <property type="match status" value="1"/>
</dbReference>
<dbReference type="Pfam" id="PF13426">
    <property type="entry name" value="PAS_9"/>
    <property type="match status" value="1"/>
</dbReference>
<dbReference type="InterPro" id="IPR000700">
    <property type="entry name" value="PAS-assoc_C"/>
</dbReference>
<protein>
    <recommendedName>
        <fullName evidence="7">Response regulator</fullName>
    </recommendedName>
</protein>
<dbReference type="NCBIfam" id="TIGR00229">
    <property type="entry name" value="sensory_box"/>
    <property type="match status" value="1"/>
</dbReference>
<reference evidence="6" key="1">
    <citation type="journal article" date="2014" name="Front. Microbiol.">
        <title>High frequency of phylogenetically diverse reductive dehalogenase-homologous genes in deep subseafloor sedimentary metagenomes.</title>
        <authorList>
            <person name="Kawai M."/>
            <person name="Futagami T."/>
            <person name="Toyoda A."/>
            <person name="Takaki Y."/>
            <person name="Nishi S."/>
            <person name="Hori S."/>
            <person name="Arai W."/>
            <person name="Tsubouchi T."/>
            <person name="Morono Y."/>
            <person name="Uchiyama I."/>
            <person name="Ito T."/>
            <person name="Fujiyama A."/>
            <person name="Inagaki F."/>
            <person name="Takami H."/>
        </authorList>
    </citation>
    <scope>NUCLEOTIDE SEQUENCE</scope>
    <source>
        <strain evidence="6">Expedition CK06-06</strain>
    </source>
</reference>
<dbReference type="InterPro" id="IPR001610">
    <property type="entry name" value="PAC"/>
</dbReference>
<dbReference type="InterPro" id="IPR000014">
    <property type="entry name" value="PAS"/>
</dbReference>
<evidence type="ECO:0000259" key="4">
    <source>
        <dbReference type="PROSITE" id="PS50112"/>
    </source>
</evidence>
<feature type="domain" description="Response regulatory" evidence="3">
    <location>
        <begin position="6"/>
        <end position="120"/>
    </location>
</feature>
<feature type="coiled-coil region" evidence="2">
    <location>
        <begin position="115"/>
        <end position="142"/>
    </location>
</feature>
<evidence type="ECO:0008006" key="7">
    <source>
        <dbReference type="Google" id="ProtNLM"/>
    </source>
</evidence>
<dbReference type="CDD" id="cd00130">
    <property type="entry name" value="PAS"/>
    <property type="match status" value="1"/>
</dbReference>
<dbReference type="SMART" id="SM00448">
    <property type="entry name" value="REC"/>
    <property type="match status" value="1"/>
</dbReference>
<evidence type="ECO:0000256" key="1">
    <source>
        <dbReference type="ARBA" id="ARBA00022553"/>
    </source>
</evidence>
<organism evidence="6">
    <name type="scientific">marine sediment metagenome</name>
    <dbReference type="NCBI Taxonomy" id="412755"/>
    <lineage>
        <taxon>unclassified sequences</taxon>
        <taxon>metagenomes</taxon>
        <taxon>ecological metagenomes</taxon>
    </lineage>
</organism>
<keyword evidence="2" id="KW-0175">Coiled coil</keyword>
<dbReference type="Gene3D" id="3.30.450.20">
    <property type="entry name" value="PAS domain"/>
    <property type="match status" value="1"/>
</dbReference>
<accession>X0TYF4</accession>
<dbReference type="PROSITE" id="PS50113">
    <property type="entry name" value="PAC"/>
    <property type="match status" value="1"/>
</dbReference>
<gene>
    <name evidence="6" type="ORF">S01H1_01569</name>
</gene>
<dbReference type="SUPFAM" id="SSF55785">
    <property type="entry name" value="PYP-like sensor domain (PAS domain)"/>
    <property type="match status" value="1"/>
</dbReference>
<dbReference type="PANTHER" id="PTHR44591">
    <property type="entry name" value="STRESS RESPONSE REGULATOR PROTEIN 1"/>
    <property type="match status" value="1"/>
</dbReference>
<dbReference type="InterPro" id="IPR001789">
    <property type="entry name" value="Sig_transdc_resp-reg_receiver"/>
</dbReference>
<dbReference type="PROSITE" id="PS50110">
    <property type="entry name" value="RESPONSE_REGULATORY"/>
    <property type="match status" value="1"/>
</dbReference>
<dbReference type="InterPro" id="IPR011006">
    <property type="entry name" value="CheY-like_superfamily"/>
</dbReference>
<feature type="domain" description="PAC" evidence="5">
    <location>
        <begin position="206"/>
        <end position="258"/>
    </location>
</feature>
<dbReference type="InterPro" id="IPR050595">
    <property type="entry name" value="Bact_response_regulator"/>
</dbReference>
<evidence type="ECO:0000259" key="3">
    <source>
        <dbReference type="PROSITE" id="PS50110"/>
    </source>
</evidence>
<dbReference type="PROSITE" id="PS50112">
    <property type="entry name" value="PAS"/>
    <property type="match status" value="1"/>
</dbReference>
<dbReference type="InterPro" id="IPR035965">
    <property type="entry name" value="PAS-like_dom_sf"/>
</dbReference>
<dbReference type="SMART" id="SM00091">
    <property type="entry name" value="PAS"/>
    <property type="match status" value="1"/>
</dbReference>
<feature type="domain" description="PAS" evidence="4">
    <location>
        <begin position="132"/>
        <end position="174"/>
    </location>
</feature>
<evidence type="ECO:0000256" key="2">
    <source>
        <dbReference type="SAM" id="Coils"/>
    </source>
</evidence>
<proteinExistence type="predicted"/>
<dbReference type="PANTHER" id="PTHR44591:SF3">
    <property type="entry name" value="RESPONSE REGULATORY DOMAIN-CONTAINING PROTEIN"/>
    <property type="match status" value="1"/>
</dbReference>
<dbReference type="AlphaFoldDB" id="X0TYF4"/>
<name>X0TYF4_9ZZZZ</name>
<dbReference type="SUPFAM" id="SSF52172">
    <property type="entry name" value="CheY-like"/>
    <property type="match status" value="1"/>
</dbReference>
<dbReference type="Gene3D" id="3.40.50.2300">
    <property type="match status" value="1"/>
</dbReference>
<dbReference type="EMBL" id="BARS01000691">
    <property type="protein sequence ID" value="GAF81180.1"/>
    <property type="molecule type" value="Genomic_DNA"/>
</dbReference>
<sequence length="281" mass="32565">MNRKESILIVDDDESTCRSLQLIFGKKGYETEIAGTAQEALEKVQERSFNVVLIDIRLPDMEGTVLLGKLKKVHPEIVCMIITGYASLENAIMTIKLGSNGYFVKPLVMEEVIYRLEEALDKQRLERKIKESEQKYRTLYESSKDGIAFSDMEGNLLDANQAFLGMLGYSIEEIKRLNYQKVTPKKWHEVDADIVKNQIMTRGYSKEFEKEFIKKDGTVFPIAIRAWLLKDKQGKPVGLWGIIRDITQRKQAEERIEHLNLVLRAIRRVNQLIVRENDRNR</sequence>
<dbReference type="GO" id="GO:0000160">
    <property type="term" value="P:phosphorelay signal transduction system"/>
    <property type="evidence" value="ECO:0007669"/>
    <property type="project" value="InterPro"/>
</dbReference>
<evidence type="ECO:0000313" key="6">
    <source>
        <dbReference type="EMBL" id="GAF81180.1"/>
    </source>
</evidence>